<proteinExistence type="predicted"/>
<name>A0ABR3FE16_9AGAR</name>
<evidence type="ECO:0000256" key="1">
    <source>
        <dbReference type="SAM" id="MobiDB-lite"/>
    </source>
</evidence>
<feature type="compositionally biased region" description="Low complexity" evidence="1">
    <location>
        <begin position="86"/>
        <end position="97"/>
    </location>
</feature>
<keyword evidence="3" id="KW-1185">Reference proteome</keyword>
<dbReference type="Proteomes" id="UP001465976">
    <property type="component" value="Unassembled WGS sequence"/>
</dbReference>
<reference evidence="2 3" key="1">
    <citation type="submission" date="2024-02" db="EMBL/GenBank/DDBJ databases">
        <title>A draft genome for the cacao thread blight pathogen Marasmius crinis-equi.</title>
        <authorList>
            <person name="Cohen S.P."/>
            <person name="Baruah I.K."/>
            <person name="Amoako-Attah I."/>
            <person name="Bukari Y."/>
            <person name="Meinhardt L.W."/>
            <person name="Bailey B.A."/>
        </authorList>
    </citation>
    <scope>NUCLEOTIDE SEQUENCE [LARGE SCALE GENOMIC DNA]</scope>
    <source>
        <strain evidence="2 3">GH-76</strain>
    </source>
</reference>
<accession>A0ABR3FE16</accession>
<dbReference type="EMBL" id="JBAHYK010000488">
    <property type="protein sequence ID" value="KAL0573568.1"/>
    <property type="molecule type" value="Genomic_DNA"/>
</dbReference>
<feature type="region of interest" description="Disordered" evidence="1">
    <location>
        <begin position="86"/>
        <end position="107"/>
    </location>
</feature>
<protein>
    <submittedName>
        <fullName evidence="2">Uncharacterized protein</fullName>
    </submittedName>
</protein>
<evidence type="ECO:0000313" key="3">
    <source>
        <dbReference type="Proteomes" id="UP001465976"/>
    </source>
</evidence>
<sequence>MSLLRTARVVKSASRIPSVAATRAFHSPFTVLGAPSRPQPTTVNAYSEQADFSSSTSGSGVYVVSPSTGEFHHVPTGAFAASVPYSTSTESTGATAGPRYKSKNSAFAHPLSARTVEDKTWKAKN</sequence>
<comment type="caution">
    <text evidence="2">The sequence shown here is derived from an EMBL/GenBank/DDBJ whole genome shotgun (WGS) entry which is preliminary data.</text>
</comment>
<evidence type="ECO:0000313" key="2">
    <source>
        <dbReference type="EMBL" id="KAL0573568.1"/>
    </source>
</evidence>
<organism evidence="2 3">
    <name type="scientific">Marasmius crinis-equi</name>
    <dbReference type="NCBI Taxonomy" id="585013"/>
    <lineage>
        <taxon>Eukaryota</taxon>
        <taxon>Fungi</taxon>
        <taxon>Dikarya</taxon>
        <taxon>Basidiomycota</taxon>
        <taxon>Agaricomycotina</taxon>
        <taxon>Agaricomycetes</taxon>
        <taxon>Agaricomycetidae</taxon>
        <taxon>Agaricales</taxon>
        <taxon>Marasmiineae</taxon>
        <taxon>Marasmiaceae</taxon>
        <taxon>Marasmius</taxon>
    </lineage>
</organism>
<gene>
    <name evidence="2" type="ORF">V5O48_008382</name>
</gene>